<dbReference type="CDD" id="cd05233">
    <property type="entry name" value="SDR_c"/>
    <property type="match status" value="1"/>
</dbReference>
<evidence type="ECO:0000256" key="2">
    <source>
        <dbReference type="ARBA" id="ARBA00023002"/>
    </source>
</evidence>
<evidence type="ECO:0000256" key="3">
    <source>
        <dbReference type="ARBA" id="ARBA00023027"/>
    </source>
</evidence>
<keyword evidence="3" id="KW-0520">NAD</keyword>
<name>A0A1I4ZYZ4_PSUAM</name>
<sequence>MPTDIAVTPGRLDRKAVLVTGGAHGIGAAIADRFVAEGADVLVADVAAGRDSVGRDSAGRAVRCDVSVPEDVAAAVAEAEARFGGLDIMVNNAGLGSARDLVDLDDEEWARVIGVNLTGTFHGIRHAAPAIGRRGGGAILNMSSLAGGRALPGMGAYSAAKAGVEALTRTAAVELRGAGIRVNAIVPGLIGTAAAHGGAAVLARGLGVDDVGDYLDRRQGRWGRPDEVAEVAVHLVEDATAFTSGLLYAIDNGGSAS</sequence>
<dbReference type="SUPFAM" id="SSF51735">
    <property type="entry name" value="NAD(P)-binding Rossmann-fold domains"/>
    <property type="match status" value="1"/>
</dbReference>
<dbReference type="EMBL" id="FOUY01000016">
    <property type="protein sequence ID" value="SFN55438.1"/>
    <property type="molecule type" value="Genomic_DNA"/>
</dbReference>
<dbReference type="RefSeq" id="WP_093344233.1">
    <property type="nucleotide sequence ID" value="NZ_FOUY01000016.1"/>
</dbReference>
<reference evidence="5 6" key="1">
    <citation type="submission" date="2016-10" db="EMBL/GenBank/DDBJ databases">
        <authorList>
            <person name="de Groot N.N."/>
        </authorList>
    </citation>
    <scope>NUCLEOTIDE SEQUENCE [LARGE SCALE GENOMIC DNA]</scope>
    <source>
        <strain evidence="5 6">CGMCC 4.1877</strain>
    </source>
</reference>
<dbReference type="PANTHER" id="PTHR24321:SF8">
    <property type="entry name" value="ESTRADIOL 17-BETA-DEHYDROGENASE 8-RELATED"/>
    <property type="match status" value="1"/>
</dbReference>
<protein>
    <submittedName>
        <fullName evidence="5">3alpha(Or 20beta)-hydroxysteroid dehydrogenase</fullName>
    </submittedName>
</protein>
<dbReference type="PRINTS" id="PR00081">
    <property type="entry name" value="GDHRDH"/>
</dbReference>
<dbReference type="SMART" id="SM00822">
    <property type="entry name" value="PKS_KR"/>
    <property type="match status" value="1"/>
</dbReference>
<dbReference type="PRINTS" id="PR00080">
    <property type="entry name" value="SDRFAMILY"/>
</dbReference>
<organism evidence="5 6">
    <name type="scientific">Pseudonocardia ammonioxydans</name>
    <dbReference type="NCBI Taxonomy" id="260086"/>
    <lineage>
        <taxon>Bacteria</taxon>
        <taxon>Bacillati</taxon>
        <taxon>Actinomycetota</taxon>
        <taxon>Actinomycetes</taxon>
        <taxon>Pseudonocardiales</taxon>
        <taxon>Pseudonocardiaceae</taxon>
        <taxon>Pseudonocardia</taxon>
    </lineage>
</organism>
<gene>
    <name evidence="5" type="ORF">SAMN05216207_101696</name>
</gene>
<dbReference type="InterPro" id="IPR036291">
    <property type="entry name" value="NAD(P)-bd_dom_sf"/>
</dbReference>
<dbReference type="FunFam" id="3.40.50.720:FF:000084">
    <property type="entry name" value="Short-chain dehydrogenase reductase"/>
    <property type="match status" value="1"/>
</dbReference>
<dbReference type="InterPro" id="IPR057326">
    <property type="entry name" value="KR_dom"/>
</dbReference>
<comment type="similarity">
    <text evidence="1">Belongs to the short-chain dehydrogenases/reductases (SDR) family.</text>
</comment>
<dbReference type="OrthoDB" id="7064009at2"/>
<keyword evidence="6" id="KW-1185">Reference proteome</keyword>
<accession>A0A1I4ZYZ4</accession>
<proteinExistence type="inferred from homology"/>
<feature type="domain" description="Ketoreductase" evidence="4">
    <location>
        <begin position="15"/>
        <end position="211"/>
    </location>
</feature>
<evidence type="ECO:0000256" key="1">
    <source>
        <dbReference type="ARBA" id="ARBA00006484"/>
    </source>
</evidence>
<evidence type="ECO:0000259" key="4">
    <source>
        <dbReference type="SMART" id="SM00822"/>
    </source>
</evidence>
<keyword evidence="2" id="KW-0560">Oxidoreductase</keyword>
<dbReference type="PROSITE" id="PS00061">
    <property type="entry name" value="ADH_SHORT"/>
    <property type="match status" value="1"/>
</dbReference>
<dbReference type="GO" id="GO:0016491">
    <property type="term" value="F:oxidoreductase activity"/>
    <property type="evidence" value="ECO:0007669"/>
    <property type="project" value="UniProtKB-KW"/>
</dbReference>
<dbReference type="InterPro" id="IPR002347">
    <property type="entry name" value="SDR_fam"/>
</dbReference>
<evidence type="ECO:0000313" key="5">
    <source>
        <dbReference type="EMBL" id="SFN55438.1"/>
    </source>
</evidence>
<dbReference type="AlphaFoldDB" id="A0A1I4ZYZ4"/>
<evidence type="ECO:0000313" key="6">
    <source>
        <dbReference type="Proteomes" id="UP000199614"/>
    </source>
</evidence>
<dbReference type="PANTHER" id="PTHR24321">
    <property type="entry name" value="DEHYDROGENASES, SHORT CHAIN"/>
    <property type="match status" value="1"/>
</dbReference>
<dbReference type="InterPro" id="IPR020904">
    <property type="entry name" value="Sc_DH/Rdtase_CS"/>
</dbReference>
<dbReference type="STRING" id="260086.SAMN05216207_101696"/>
<dbReference type="Gene3D" id="3.40.50.720">
    <property type="entry name" value="NAD(P)-binding Rossmann-like Domain"/>
    <property type="match status" value="1"/>
</dbReference>
<dbReference type="Proteomes" id="UP000199614">
    <property type="component" value="Unassembled WGS sequence"/>
</dbReference>
<dbReference type="Pfam" id="PF13561">
    <property type="entry name" value="adh_short_C2"/>
    <property type="match status" value="1"/>
</dbReference>